<evidence type="ECO:0000313" key="2">
    <source>
        <dbReference type="EMBL" id="MFD2514174.1"/>
    </source>
</evidence>
<evidence type="ECO:0000256" key="1">
    <source>
        <dbReference type="SAM" id="Phobius"/>
    </source>
</evidence>
<keyword evidence="3" id="KW-1185">Reference proteome</keyword>
<protein>
    <submittedName>
        <fullName evidence="2">Uncharacterized protein</fullName>
    </submittedName>
</protein>
<gene>
    <name evidence="2" type="ORF">ACFSRY_09875</name>
</gene>
<reference evidence="3" key="1">
    <citation type="journal article" date="2019" name="Int. J. Syst. Evol. Microbiol.">
        <title>The Global Catalogue of Microorganisms (GCM) 10K type strain sequencing project: providing services to taxonomists for standard genome sequencing and annotation.</title>
        <authorList>
            <consortium name="The Broad Institute Genomics Platform"/>
            <consortium name="The Broad Institute Genome Sequencing Center for Infectious Disease"/>
            <person name="Wu L."/>
            <person name="Ma J."/>
        </authorList>
    </citation>
    <scope>NUCLEOTIDE SEQUENCE [LARGE SCALE GENOMIC DNA]</scope>
    <source>
        <strain evidence="3">KCTC 42498</strain>
    </source>
</reference>
<name>A0ABW5IN29_9BACT</name>
<sequence length="237" mass="26277">MEKRIEQIEKKLKLQRAYTLITSCALGLFLLLSFTGKNNDVIRTKGIVIVDELGRERILIGAPIPEAKNRVRTNLERVKQIWGKNMSKEYMGWYKNYNHSANGMVILDENGFDRVAIGDTPDPNIGKRIGQGTGVVINDELGFERSGYQLLNVKGKNRMVLGLDTNQGTEGVALSILEDGTAGLGIMGKGTLGFLGIAPQNSNMIGNDKSFFGLMFRDKSTIKYSMNSEELDTLKLK</sequence>
<dbReference type="RefSeq" id="WP_377506222.1">
    <property type="nucleotide sequence ID" value="NZ_JBHULU010000013.1"/>
</dbReference>
<organism evidence="2 3">
    <name type="scientific">Pontibacter locisalis</name>
    <dbReference type="NCBI Taxonomy" id="1719035"/>
    <lineage>
        <taxon>Bacteria</taxon>
        <taxon>Pseudomonadati</taxon>
        <taxon>Bacteroidota</taxon>
        <taxon>Cytophagia</taxon>
        <taxon>Cytophagales</taxon>
        <taxon>Hymenobacteraceae</taxon>
        <taxon>Pontibacter</taxon>
    </lineage>
</organism>
<proteinExistence type="predicted"/>
<comment type="caution">
    <text evidence="2">The sequence shown here is derived from an EMBL/GenBank/DDBJ whole genome shotgun (WGS) entry which is preliminary data.</text>
</comment>
<keyword evidence="1" id="KW-1133">Transmembrane helix</keyword>
<dbReference type="Proteomes" id="UP001597544">
    <property type="component" value="Unassembled WGS sequence"/>
</dbReference>
<keyword evidence="1" id="KW-0472">Membrane</keyword>
<dbReference type="EMBL" id="JBHULU010000013">
    <property type="protein sequence ID" value="MFD2514174.1"/>
    <property type="molecule type" value="Genomic_DNA"/>
</dbReference>
<evidence type="ECO:0000313" key="3">
    <source>
        <dbReference type="Proteomes" id="UP001597544"/>
    </source>
</evidence>
<accession>A0ABW5IN29</accession>
<keyword evidence="1" id="KW-0812">Transmembrane</keyword>
<feature type="transmembrane region" description="Helical" evidence="1">
    <location>
        <begin position="17"/>
        <end position="35"/>
    </location>
</feature>